<sequence length="26" mass="2914">MRVLFVYPNARGMNMLPTAIAIFSSL</sequence>
<protein>
    <submittedName>
        <fullName evidence="1">Uncharacterized protein</fullName>
    </submittedName>
</protein>
<dbReference type="AlphaFoldDB" id="A0A382RBB4"/>
<feature type="non-terminal residue" evidence="1">
    <location>
        <position position="26"/>
    </location>
</feature>
<organism evidence="1">
    <name type="scientific">marine metagenome</name>
    <dbReference type="NCBI Taxonomy" id="408172"/>
    <lineage>
        <taxon>unclassified sequences</taxon>
        <taxon>metagenomes</taxon>
        <taxon>ecological metagenomes</taxon>
    </lineage>
</organism>
<dbReference type="EMBL" id="UINC01120455">
    <property type="protein sequence ID" value="SVC94956.1"/>
    <property type="molecule type" value="Genomic_DNA"/>
</dbReference>
<accession>A0A382RBB4</accession>
<evidence type="ECO:0000313" key="1">
    <source>
        <dbReference type="EMBL" id="SVC94956.1"/>
    </source>
</evidence>
<name>A0A382RBB4_9ZZZZ</name>
<proteinExistence type="predicted"/>
<reference evidence="1" key="1">
    <citation type="submission" date="2018-05" db="EMBL/GenBank/DDBJ databases">
        <authorList>
            <person name="Lanie J.A."/>
            <person name="Ng W.-L."/>
            <person name="Kazmierczak K.M."/>
            <person name="Andrzejewski T.M."/>
            <person name="Davidsen T.M."/>
            <person name="Wayne K.J."/>
            <person name="Tettelin H."/>
            <person name="Glass J.I."/>
            <person name="Rusch D."/>
            <person name="Podicherti R."/>
            <person name="Tsui H.-C.T."/>
            <person name="Winkler M.E."/>
        </authorList>
    </citation>
    <scope>NUCLEOTIDE SEQUENCE</scope>
</reference>
<gene>
    <name evidence="1" type="ORF">METZ01_LOCUS347810</name>
</gene>